<proteinExistence type="predicted"/>
<dbReference type="Proteomes" id="UP000235828">
    <property type="component" value="Chromosome A"/>
</dbReference>
<evidence type="ECO:0000256" key="2">
    <source>
        <dbReference type="ARBA" id="ARBA00022692"/>
    </source>
</evidence>
<keyword evidence="8" id="KW-1185">Reference proteome</keyword>
<accession>A0A2N8ZDH8</accession>
<feature type="domain" description="Peptidase S54 rhomboid" evidence="6">
    <location>
        <begin position="34"/>
        <end position="174"/>
    </location>
</feature>
<dbReference type="KEGG" id="vta:A1993"/>
<dbReference type="NCBIfam" id="TIGR03902">
    <property type="entry name" value="rhom_GG_sort"/>
    <property type="match status" value="1"/>
</dbReference>
<gene>
    <name evidence="7" type="ORF">VTAP4600_A1993</name>
</gene>
<dbReference type="InterPro" id="IPR050925">
    <property type="entry name" value="Rhomboid_protease_S54"/>
</dbReference>
<evidence type="ECO:0000256" key="1">
    <source>
        <dbReference type="ARBA" id="ARBA00004141"/>
    </source>
</evidence>
<feature type="transmembrane region" description="Helical" evidence="5">
    <location>
        <begin position="75"/>
        <end position="91"/>
    </location>
</feature>
<evidence type="ECO:0000256" key="5">
    <source>
        <dbReference type="SAM" id="Phobius"/>
    </source>
</evidence>
<sequence length="190" mass="20680">MYPLLIVISLVMTLAQWPALQPFITWDASLIAGGQWWRLLSGNFTHTNLIHLGMNTAGLWVIAFFFRSIAQPKEWLAVLLASSILIGVTLLGSDIQVYLGLSGTLHGLFAYYALKESLSGRNSSWLLIAGILAKVAYECLIGAPESTASMINARVATEAHLVGMLAGFALGLLNHKLTPRTVKQSNTDNR</sequence>
<dbReference type="Gene3D" id="1.20.1540.10">
    <property type="entry name" value="Rhomboid-like"/>
    <property type="match status" value="1"/>
</dbReference>
<evidence type="ECO:0000259" key="6">
    <source>
        <dbReference type="Pfam" id="PF01694"/>
    </source>
</evidence>
<evidence type="ECO:0000256" key="3">
    <source>
        <dbReference type="ARBA" id="ARBA00022989"/>
    </source>
</evidence>
<dbReference type="PANTHER" id="PTHR43731:SF16">
    <property type="entry name" value="RHOMBOSORTASE"/>
    <property type="match status" value="1"/>
</dbReference>
<dbReference type="InterPro" id="IPR023826">
    <property type="entry name" value="Rhom-like_SP_proteobac"/>
</dbReference>
<dbReference type="GO" id="GO:0004252">
    <property type="term" value="F:serine-type endopeptidase activity"/>
    <property type="evidence" value="ECO:0007669"/>
    <property type="project" value="InterPro"/>
</dbReference>
<dbReference type="PANTHER" id="PTHR43731">
    <property type="entry name" value="RHOMBOID PROTEASE"/>
    <property type="match status" value="1"/>
</dbReference>
<reference evidence="7 8" key="1">
    <citation type="submission" date="2017-10" db="EMBL/GenBank/DDBJ databases">
        <authorList>
            <person name="Banno H."/>
            <person name="Chua N.-H."/>
        </authorList>
    </citation>
    <scope>NUCLEOTIDE SEQUENCE [LARGE SCALE GENOMIC DNA]</scope>
    <source>
        <strain evidence="7">Vibrio tapetis CECT4600</strain>
    </source>
</reference>
<feature type="transmembrane region" description="Helical" evidence="5">
    <location>
        <begin position="49"/>
        <end position="66"/>
    </location>
</feature>
<evidence type="ECO:0000313" key="8">
    <source>
        <dbReference type="Proteomes" id="UP000235828"/>
    </source>
</evidence>
<evidence type="ECO:0000313" key="7">
    <source>
        <dbReference type="EMBL" id="SON49972.1"/>
    </source>
</evidence>
<keyword evidence="2 5" id="KW-0812">Transmembrane</keyword>
<evidence type="ECO:0000256" key="4">
    <source>
        <dbReference type="ARBA" id="ARBA00023136"/>
    </source>
</evidence>
<dbReference type="EMBL" id="LT960611">
    <property type="protein sequence ID" value="SON49972.1"/>
    <property type="molecule type" value="Genomic_DNA"/>
</dbReference>
<dbReference type="InterPro" id="IPR022764">
    <property type="entry name" value="Peptidase_S54_rhomboid_dom"/>
</dbReference>
<protein>
    <submittedName>
        <fullName evidence="7">Integral membrane protein (Rhomboid family)</fullName>
    </submittedName>
</protein>
<dbReference type="InterPro" id="IPR035952">
    <property type="entry name" value="Rhomboid-like_sf"/>
</dbReference>
<comment type="subcellular location">
    <subcellularLocation>
        <location evidence="1">Membrane</location>
        <topology evidence="1">Multi-pass membrane protein</topology>
    </subcellularLocation>
</comment>
<name>A0A2N8ZDH8_9VIBR</name>
<keyword evidence="3 5" id="KW-1133">Transmembrane helix</keyword>
<organism evidence="7 8">
    <name type="scientific">Vibrio tapetis subsp. tapetis</name>
    <dbReference type="NCBI Taxonomy" id="1671868"/>
    <lineage>
        <taxon>Bacteria</taxon>
        <taxon>Pseudomonadati</taxon>
        <taxon>Pseudomonadota</taxon>
        <taxon>Gammaproteobacteria</taxon>
        <taxon>Vibrionales</taxon>
        <taxon>Vibrionaceae</taxon>
        <taxon>Vibrio</taxon>
    </lineage>
</organism>
<keyword evidence="4 5" id="KW-0472">Membrane</keyword>
<dbReference type="SUPFAM" id="SSF144091">
    <property type="entry name" value="Rhomboid-like"/>
    <property type="match status" value="1"/>
</dbReference>
<dbReference type="Pfam" id="PF01694">
    <property type="entry name" value="Rhomboid"/>
    <property type="match status" value="1"/>
</dbReference>
<dbReference type="AlphaFoldDB" id="A0A2N8ZDH8"/>
<dbReference type="GO" id="GO:0016020">
    <property type="term" value="C:membrane"/>
    <property type="evidence" value="ECO:0007669"/>
    <property type="project" value="UniProtKB-SubCell"/>
</dbReference>